<proteinExistence type="predicted"/>
<keyword evidence="1" id="KW-0732">Signal</keyword>
<feature type="chain" id="PRO_5012489291" evidence="1">
    <location>
        <begin position="25"/>
        <end position="62"/>
    </location>
</feature>
<evidence type="ECO:0000256" key="1">
    <source>
        <dbReference type="SAM" id="SignalP"/>
    </source>
</evidence>
<accession>A0A238FK69</accession>
<keyword evidence="3" id="KW-1185">Reference proteome</keyword>
<dbReference type="AlphaFoldDB" id="A0A238FK69"/>
<organism evidence="2 3">
    <name type="scientific">Microbotryum intermedium</name>
    <dbReference type="NCBI Taxonomy" id="269621"/>
    <lineage>
        <taxon>Eukaryota</taxon>
        <taxon>Fungi</taxon>
        <taxon>Dikarya</taxon>
        <taxon>Basidiomycota</taxon>
        <taxon>Pucciniomycotina</taxon>
        <taxon>Microbotryomycetes</taxon>
        <taxon>Microbotryales</taxon>
        <taxon>Microbotryaceae</taxon>
        <taxon>Microbotryum</taxon>
    </lineage>
</organism>
<feature type="signal peptide" evidence="1">
    <location>
        <begin position="1"/>
        <end position="24"/>
    </location>
</feature>
<protein>
    <submittedName>
        <fullName evidence="2">BQ2448_6077 protein</fullName>
    </submittedName>
</protein>
<evidence type="ECO:0000313" key="2">
    <source>
        <dbReference type="EMBL" id="SCV73647.1"/>
    </source>
</evidence>
<evidence type="ECO:0000313" key="3">
    <source>
        <dbReference type="Proteomes" id="UP000198372"/>
    </source>
</evidence>
<reference evidence="3" key="1">
    <citation type="submission" date="2016-09" db="EMBL/GenBank/DDBJ databases">
        <authorList>
            <person name="Jeantristanb JTB J.-T."/>
            <person name="Ricardo R."/>
        </authorList>
    </citation>
    <scope>NUCLEOTIDE SEQUENCE [LARGE SCALE GENOMIC DNA]</scope>
</reference>
<gene>
    <name evidence="2" type="ORF">BQ2448_6077</name>
</gene>
<sequence length="62" mass="6730">MLKLCHFSTWALLSLQLLPTSANGHAHEATTVHKRDGFAFAVKMPPASKADLAKRADLVDVT</sequence>
<name>A0A238FK69_9BASI</name>
<dbReference type="Proteomes" id="UP000198372">
    <property type="component" value="Unassembled WGS sequence"/>
</dbReference>
<dbReference type="EMBL" id="FMSP01000019">
    <property type="protein sequence ID" value="SCV73647.1"/>
    <property type="molecule type" value="Genomic_DNA"/>
</dbReference>